<organism evidence="2 3">
    <name type="scientific">Marivibrio halodurans</name>
    <dbReference type="NCBI Taxonomy" id="2039722"/>
    <lineage>
        <taxon>Bacteria</taxon>
        <taxon>Pseudomonadati</taxon>
        <taxon>Pseudomonadota</taxon>
        <taxon>Alphaproteobacteria</taxon>
        <taxon>Rhodospirillales</taxon>
        <taxon>Rhodospirillaceae</taxon>
        <taxon>Marivibrio</taxon>
    </lineage>
</organism>
<dbReference type="Gene3D" id="1.10.10.10">
    <property type="entry name" value="Winged helix-like DNA-binding domain superfamily/Winged helix DNA-binding domain"/>
    <property type="match status" value="1"/>
</dbReference>
<gene>
    <name evidence="2" type="ORF">KAJ83_14530</name>
</gene>
<dbReference type="EMBL" id="JAGMWN010000006">
    <property type="protein sequence ID" value="MBP5858233.1"/>
    <property type="molecule type" value="Genomic_DNA"/>
</dbReference>
<protein>
    <submittedName>
        <fullName evidence="2">DUF3253 domain-containing protein</fullName>
    </submittedName>
</protein>
<comment type="caution">
    <text evidence="2">The sequence shown here is derived from an EMBL/GenBank/DDBJ whole genome shotgun (WGS) entry which is preliminary data.</text>
</comment>
<dbReference type="InterPro" id="IPR036390">
    <property type="entry name" value="WH_DNA-bd_sf"/>
</dbReference>
<name>A0A8J7SK63_9PROT</name>
<dbReference type="SUPFAM" id="SSF46785">
    <property type="entry name" value="Winged helix' DNA-binding domain"/>
    <property type="match status" value="1"/>
</dbReference>
<dbReference type="AlphaFoldDB" id="A0A8J7SK63"/>
<proteinExistence type="predicted"/>
<sequence>MTAESQDDGAARDALDPVARSILAQLEALPAGESLSPEDAARAYAETKRKPKDGRDLFKRYRQAVKQQAIHLARDGRIDILRKGEPADPNDFKGLWRMRLKRD</sequence>
<keyword evidence="3" id="KW-1185">Reference proteome</keyword>
<evidence type="ECO:0000313" key="2">
    <source>
        <dbReference type="EMBL" id="MBP5858233.1"/>
    </source>
</evidence>
<feature type="compositionally biased region" description="Basic and acidic residues" evidence="1">
    <location>
        <begin position="39"/>
        <end position="56"/>
    </location>
</feature>
<dbReference type="InterPro" id="IPR036388">
    <property type="entry name" value="WH-like_DNA-bd_sf"/>
</dbReference>
<accession>A0A8J7SK63</accession>
<evidence type="ECO:0000313" key="3">
    <source>
        <dbReference type="Proteomes" id="UP000672602"/>
    </source>
</evidence>
<dbReference type="InterPro" id="IPR021660">
    <property type="entry name" value="DUF3253"/>
</dbReference>
<dbReference type="RefSeq" id="WP_210682794.1">
    <property type="nucleotide sequence ID" value="NZ_JAGMWN010000006.1"/>
</dbReference>
<dbReference type="Proteomes" id="UP000672602">
    <property type="component" value="Unassembled WGS sequence"/>
</dbReference>
<evidence type="ECO:0000256" key="1">
    <source>
        <dbReference type="SAM" id="MobiDB-lite"/>
    </source>
</evidence>
<feature type="region of interest" description="Disordered" evidence="1">
    <location>
        <begin position="33"/>
        <end position="56"/>
    </location>
</feature>
<dbReference type="Pfam" id="PF11625">
    <property type="entry name" value="DUF3253"/>
    <property type="match status" value="1"/>
</dbReference>
<reference evidence="2" key="1">
    <citation type="submission" date="2021-04" db="EMBL/GenBank/DDBJ databases">
        <authorList>
            <person name="Zhang D.-C."/>
        </authorList>
    </citation>
    <scope>NUCLEOTIDE SEQUENCE</scope>
    <source>
        <strain evidence="2">CGMCC 1.15697</strain>
    </source>
</reference>